<evidence type="ECO:0000313" key="1">
    <source>
        <dbReference type="EMBL" id="SVC45999.1"/>
    </source>
</evidence>
<reference evidence="1" key="1">
    <citation type="submission" date="2018-05" db="EMBL/GenBank/DDBJ databases">
        <authorList>
            <person name="Lanie J.A."/>
            <person name="Ng W.-L."/>
            <person name="Kazmierczak K.M."/>
            <person name="Andrzejewski T.M."/>
            <person name="Davidsen T.M."/>
            <person name="Wayne K.J."/>
            <person name="Tettelin H."/>
            <person name="Glass J.I."/>
            <person name="Rusch D."/>
            <person name="Podicherti R."/>
            <person name="Tsui H.-C.T."/>
            <person name="Winkler M.E."/>
        </authorList>
    </citation>
    <scope>NUCLEOTIDE SEQUENCE</scope>
</reference>
<dbReference type="EMBL" id="UINC01092429">
    <property type="protein sequence ID" value="SVC45999.1"/>
    <property type="molecule type" value="Genomic_DNA"/>
</dbReference>
<gene>
    <name evidence="1" type="ORF">METZ01_LOCUS298853</name>
</gene>
<organism evidence="1">
    <name type="scientific">marine metagenome</name>
    <dbReference type="NCBI Taxonomy" id="408172"/>
    <lineage>
        <taxon>unclassified sequences</taxon>
        <taxon>metagenomes</taxon>
        <taxon>ecological metagenomes</taxon>
    </lineage>
</organism>
<sequence length="60" mass="6832">MISLLNATTNIDMRNHFYKHCRYFLTNRDKKRLTSSSSYVSDSSRAVSALGFVSGVNEIK</sequence>
<proteinExistence type="predicted"/>
<feature type="non-terminal residue" evidence="1">
    <location>
        <position position="60"/>
    </location>
</feature>
<accession>A0A382MAT4</accession>
<dbReference type="AlphaFoldDB" id="A0A382MAT4"/>
<protein>
    <submittedName>
        <fullName evidence="1">Uncharacterized protein</fullName>
    </submittedName>
</protein>
<name>A0A382MAT4_9ZZZZ</name>